<evidence type="ECO:0000313" key="3">
    <source>
        <dbReference type="EMBL" id="MCC8395245.1"/>
    </source>
</evidence>
<name>A0ABS8JZA8_9BURK</name>
<dbReference type="EMBL" id="JAJITD010000011">
    <property type="protein sequence ID" value="MCC8395245.1"/>
    <property type="molecule type" value="Genomic_DNA"/>
</dbReference>
<evidence type="ECO:0000313" key="4">
    <source>
        <dbReference type="Proteomes" id="UP001431019"/>
    </source>
</evidence>
<feature type="domain" description="FAD-binding" evidence="2">
    <location>
        <begin position="32"/>
        <end position="388"/>
    </location>
</feature>
<dbReference type="Gene3D" id="3.50.50.60">
    <property type="entry name" value="FAD/NAD(P)-binding domain"/>
    <property type="match status" value="1"/>
</dbReference>
<dbReference type="InterPro" id="IPR002938">
    <property type="entry name" value="FAD-bd"/>
</dbReference>
<organism evidence="3 4">
    <name type="scientific">Paraburkholderia sejongensis</name>
    <dbReference type="NCBI Taxonomy" id="2886946"/>
    <lineage>
        <taxon>Bacteria</taxon>
        <taxon>Pseudomonadati</taxon>
        <taxon>Pseudomonadota</taxon>
        <taxon>Betaproteobacteria</taxon>
        <taxon>Burkholderiales</taxon>
        <taxon>Burkholderiaceae</taxon>
        <taxon>Paraburkholderia</taxon>
    </lineage>
</organism>
<dbReference type="SUPFAM" id="SSF51905">
    <property type="entry name" value="FAD/NAD(P)-binding domain"/>
    <property type="match status" value="1"/>
</dbReference>
<dbReference type="NCBIfam" id="NF006002">
    <property type="entry name" value="PRK08132.1"/>
    <property type="match status" value="1"/>
</dbReference>
<sequence>MTRPFTPYPFEPRRYPARVPPLVAGREPAARSVAIVGGGPVGMTLALALARQGVRSVLLEADDSVCTGSRAICISRRSLEIFKRLGVVDGFLQKGLPWTGGRSFYRDAEVFRFTMHQDDEQSLPPMINIAQYQIEQLLLDEIERHPELIDVRWQTRVTGIEQHPQGGATLTLRGGGSDGEAAGEAASTAQCAGTSWQMDAQWVVACDGGRSTIRDLLGLKLSGTTYEGRYVIVDIELDTTRATERLAYFDPPSNPGSTVLVHKQPDNVWRIDYQLRDDEDPDAAVLPENVMPRVQSVLDSMGETGSWSPIWITIYKANALTLERYRHGSVLFAGDAAHLVPIFGVRGANSGIDDADNLGWKLGCVVNGCASAALLDSYSDERVYAARENLSYGMKSTEFMAPPTFAFDLMRTAVLGLAQQHAAVRPLINPRQTHAIAYRLSPLNLASEQTVAFSGGPAPGAVLPECRLLRPGLGNDSSAVGIHVTDLLEPCFTVLRFGAAPDAGNNCDSNADADAWRQLQSTLASRKVALRLVDIVAADTHEASSGTVALDPDGHVHRMFDAQPGSVYLLRPDGHVLARWREGNPEAVQHALAATLKI</sequence>
<accession>A0ABS8JZA8</accession>
<dbReference type="Gene3D" id="3.30.70.2450">
    <property type="match status" value="1"/>
</dbReference>
<dbReference type="PANTHER" id="PTHR43476:SF3">
    <property type="entry name" value="FAD-BINDING MONOOXYGENASE"/>
    <property type="match status" value="1"/>
</dbReference>
<keyword evidence="4" id="KW-1185">Reference proteome</keyword>
<comment type="caution">
    <text evidence="3">The sequence shown here is derived from an EMBL/GenBank/DDBJ whole genome shotgun (WGS) entry which is preliminary data.</text>
</comment>
<keyword evidence="1" id="KW-0560">Oxidoreductase</keyword>
<dbReference type="InterPro" id="IPR050631">
    <property type="entry name" value="PheA/TfdB_FAD_monoxygenase"/>
</dbReference>
<dbReference type="InterPro" id="IPR036188">
    <property type="entry name" value="FAD/NAD-bd_sf"/>
</dbReference>
<evidence type="ECO:0000259" key="2">
    <source>
        <dbReference type="Pfam" id="PF01494"/>
    </source>
</evidence>
<proteinExistence type="predicted"/>
<protein>
    <submittedName>
        <fullName evidence="3">FAD-dependent oxidoreductase</fullName>
    </submittedName>
</protein>
<dbReference type="RefSeq" id="WP_230511476.1">
    <property type="nucleotide sequence ID" value="NZ_JAJITD010000011.1"/>
</dbReference>
<dbReference type="PANTHER" id="PTHR43476">
    <property type="entry name" value="3-(3-HYDROXY-PHENYL)PROPIONATE/3-HYDROXYCINNAMIC ACID HYDROXYLASE"/>
    <property type="match status" value="1"/>
</dbReference>
<dbReference type="Pfam" id="PF01494">
    <property type="entry name" value="FAD_binding_3"/>
    <property type="match status" value="1"/>
</dbReference>
<gene>
    <name evidence="3" type="ORF">LJ656_21900</name>
</gene>
<dbReference type="Gene3D" id="3.40.30.120">
    <property type="match status" value="1"/>
</dbReference>
<dbReference type="PRINTS" id="PR00420">
    <property type="entry name" value="RNGMNOXGNASE"/>
</dbReference>
<dbReference type="Proteomes" id="UP001431019">
    <property type="component" value="Unassembled WGS sequence"/>
</dbReference>
<evidence type="ECO:0000256" key="1">
    <source>
        <dbReference type="ARBA" id="ARBA00023002"/>
    </source>
</evidence>
<reference evidence="3 4" key="1">
    <citation type="submission" date="2021-11" db="EMBL/GenBank/DDBJ databases">
        <authorList>
            <person name="Oh E.-T."/>
            <person name="Kim S.-B."/>
        </authorList>
    </citation>
    <scope>NUCLEOTIDE SEQUENCE [LARGE SCALE GENOMIC DNA]</scope>
    <source>
        <strain evidence="3 4">MMS20-SJTR3</strain>
    </source>
</reference>